<name>A0A0N0NKT2_9EURO</name>
<evidence type="ECO:0000256" key="1">
    <source>
        <dbReference type="SAM" id="MobiDB-lite"/>
    </source>
</evidence>
<evidence type="ECO:0000256" key="2">
    <source>
        <dbReference type="SAM" id="Phobius"/>
    </source>
</evidence>
<feature type="compositionally biased region" description="Polar residues" evidence="1">
    <location>
        <begin position="214"/>
        <end position="227"/>
    </location>
</feature>
<dbReference type="STRING" id="1664694.A0A0N0NKT2"/>
<evidence type="ECO:0000313" key="3">
    <source>
        <dbReference type="EMBL" id="KPI38511.1"/>
    </source>
</evidence>
<dbReference type="Pfam" id="PF15159">
    <property type="entry name" value="PIG-Y"/>
    <property type="match status" value="1"/>
</dbReference>
<dbReference type="OrthoDB" id="2157498at2759"/>
<feature type="compositionally biased region" description="Low complexity" evidence="1">
    <location>
        <begin position="1"/>
        <end position="17"/>
    </location>
</feature>
<dbReference type="PANTHER" id="PTHR39400:SF1">
    <property type="entry name" value="PIG-P DOMAIN-CONTAINING PROTEIN"/>
    <property type="match status" value="1"/>
</dbReference>
<protein>
    <submittedName>
        <fullName evidence="3">Uncharacterized protein</fullName>
    </submittedName>
</protein>
<keyword evidence="2" id="KW-1133">Transmembrane helix</keyword>
<feature type="transmembrane region" description="Helical" evidence="2">
    <location>
        <begin position="362"/>
        <end position="390"/>
    </location>
</feature>
<accession>A0A0N0NKT2</accession>
<feature type="compositionally biased region" description="Basic and acidic residues" evidence="1">
    <location>
        <begin position="115"/>
        <end position="125"/>
    </location>
</feature>
<proteinExistence type="predicted"/>
<feature type="compositionally biased region" description="Basic and acidic residues" evidence="1">
    <location>
        <begin position="35"/>
        <end position="48"/>
    </location>
</feature>
<dbReference type="Proteomes" id="UP000038010">
    <property type="component" value="Unassembled WGS sequence"/>
</dbReference>
<organism evidence="3 4">
    <name type="scientific">Cyphellophora attinorum</name>
    <dbReference type="NCBI Taxonomy" id="1664694"/>
    <lineage>
        <taxon>Eukaryota</taxon>
        <taxon>Fungi</taxon>
        <taxon>Dikarya</taxon>
        <taxon>Ascomycota</taxon>
        <taxon>Pezizomycotina</taxon>
        <taxon>Eurotiomycetes</taxon>
        <taxon>Chaetothyriomycetidae</taxon>
        <taxon>Chaetothyriales</taxon>
        <taxon>Cyphellophoraceae</taxon>
        <taxon>Cyphellophora</taxon>
    </lineage>
</organism>
<comment type="caution">
    <text evidence="3">The sequence shown here is derived from an EMBL/GenBank/DDBJ whole genome shotgun (WGS) entry which is preliminary data.</text>
</comment>
<keyword evidence="4" id="KW-1185">Reference proteome</keyword>
<reference evidence="3 4" key="1">
    <citation type="submission" date="2015-06" db="EMBL/GenBank/DDBJ databases">
        <title>Draft genome of the ant-associated black yeast Phialophora attae CBS 131958.</title>
        <authorList>
            <person name="Moreno L.F."/>
            <person name="Stielow B.J."/>
            <person name="de Hoog S."/>
            <person name="Vicente V.A."/>
            <person name="Weiss V.A."/>
            <person name="de Vries M."/>
            <person name="Cruz L.M."/>
            <person name="Souza E.M."/>
        </authorList>
    </citation>
    <scope>NUCLEOTIDE SEQUENCE [LARGE SCALE GENOMIC DNA]</scope>
    <source>
        <strain evidence="3 4">CBS 131958</strain>
    </source>
</reference>
<keyword evidence="2" id="KW-0812">Transmembrane</keyword>
<keyword evidence="2" id="KW-0472">Membrane</keyword>
<evidence type="ECO:0000313" key="4">
    <source>
        <dbReference type="Proteomes" id="UP000038010"/>
    </source>
</evidence>
<dbReference type="GeneID" id="28736131"/>
<dbReference type="AlphaFoldDB" id="A0A0N0NKT2"/>
<feature type="compositionally biased region" description="Basic residues" evidence="1">
    <location>
        <begin position="49"/>
        <end position="58"/>
    </location>
</feature>
<dbReference type="RefSeq" id="XP_017998474.1">
    <property type="nucleotide sequence ID" value="XM_018144251.1"/>
</dbReference>
<dbReference type="InterPro" id="IPR029164">
    <property type="entry name" value="PIG-Y"/>
</dbReference>
<sequence>MDAPSEGETPTETTPFPAIDDNAGPTADDPSVSSLDEHGKDGAKDAASKKKLPPHRRSLSGNFMKLLRTSSSDRGSQDGTPTGEKNRSSSAMTGAVADSQRRKRKSSLRKTVLGKGKEKEKDRKGKSPLSSPIVSSPVAEPSSLEEITSPTQSPTPRPSLDSTSADSPSSSPEHPPAAPPRWQAPFRSLSRVSIPSLRATAPSADPAVPHHQHTASTSSDDNVQIGSNDGAADAFTTARADSTQSSSRFPTLRKIPTRSSIDSAASISSSWIYPSVGPSSIAASISTAPSLLSDTIRRSTNHFGYFASSHTAAHVAAQQQHAALARSPLASEPQSVAGSPDLSDAEDEDDDELVHSYDLTAFWGYIILIVTYVVFVVGMGSCFGVWSWAWDVGETPYAPPELEDDASLPIVGYYPALMVLTAVMAWVWVVVAWVGMKYFRHSSGVAGDDG</sequence>
<feature type="compositionally biased region" description="Low complexity" evidence="1">
    <location>
        <begin position="127"/>
        <end position="138"/>
    </location>
</feature>
<feature type="compositionally biased region" description="Low complexity" evidence="1">
    <location>
        <begin position="148"/>
        <end position="172"/>
    </location>
</feature>
<gene>
    <name evidence="3" type="ORF">AB675_4135</name>
</gene>
<dbReference type="VEuPathDB" id="FungiDB:AB675_4135"/>
<feature type="compositionally biased region" description="Polar residues" evidence="1">
    <location>
        <begin position="68"/>
        <end position="80"/>
    </location>
</feature>
<feature type="region of interest" description="Disordered" evidence="1">
    <location>
        <begin position="1"/>
        <end position="229"/>
    </location>
</feature>
<feature type="transmembrane region" description="Helical" evidence="2">
    <location>
        <begin position="410"/>
        <end position="434"/>
    </location>
</feature>
<dbReference type="EMBL" id="LFJN01000018">
    <property type="protein sequence ID" value="KPI38511.1"/>
    <property type="molecule type" value="Genomic_DNA"/>
</dbReference>
<dbReference type="PANTHER" id="PTHR39400">
    <property type="entry name" value="YALI0E29227P"/>
    <property type="match status" value="1"/>
</dbReference>